<dbReference type="Gene3D" id="3.40.50.2300">
    <property type="match status" value="1"/>
</dbReference>
<comment type="caution">
    <text evidence="2">The sequence shown here is derived from an EMBL/GenBank/DDBJ whole genome shotgun (WGS) entry which is preliminary data.</text>
</comment>
<organism evidence="2 4">
    <name type="scientific">Xanthobacter flavus</name>
    <dbReference type="NCBI Taxonomy" id="281"/>
    <lineage>
        <taxon>Bacteria</taxon>
        <taxon>Pseudomonadati</taxon>
        <taxon>Pseudomonadota</taxon>
        <taxon>Alphaproteobacteria</taxon>
        <taxon>Hyphomicrobiales</taxon>
        <taxon>Xanthobacteraceae</taxon>
        <taxon>Xanthobacter</taxon>
    </lineage>
</organism>
<dbReference type="SMART" id="SM00226">
    <property type="entry name" value="LMWPc"/>
    <property type="match status" value="1"/>
</dbReference>
<dbReference type="EMBL" id="JAVDPY010000010">
    <property type="protein sequence ID" value="MDR6336066.1"/>
    <property type="molecule type" value="Genomic_DNA"/>
</dbReference>
<evidence type="ECO:0000313" key="2">
    <source>
        <dbReference type="EMBL" id="GLI24908.1"/>
    </source>
</evidence>
<feature type="domain" description="Phosphotyrosine protein phosphatase I" evidence="1">
    <location>
        <begin position="5"/>
        <end position="142"/>
    </location>
</feature>
<dbReference type="Proteomes" id="UP001144397">
    <property type="component" value="Unassembled WGS sequence"/>
</dbReference>
<evidence type="ECO:0000313" key="4">
    <source>
        <dbReference type="Proteomes" id="UP001144397"/>
    </source>
</evidence>
<evidence type="ECO:0000313" key="3">
    <source>
        <dbReference type="EMBL" id="MDR6336066.1"/>
    </source>
</evidence>
<dbReference type="GeneID" id="95765352"/>
<reference evidence="3 5" key="2">
    <citation type="submission" date="2023-07" db="EMBL/GenBank/DDBJ databases">
        <title>Genomic Encyclopedia of Type Strains, Phase IV (KMG-IV): sequencing the most valuable type-strain genomes for metagenomic binning, comparative biology and taxonomic classification.</title>
        <authorList>
            <person name="Goeker M."/>
        </authorList>
    </citation>
    <scope>NUCLEOTIDE SEQUENCE [LARGE SCALE GENOMIC DNA]</scope>
    <source>
        <strain evidence="3 5">DSM 338</strain>
    </source>
</reference>
<accession>A0A9W6CW08</accession>
<proteinExistence type="predicted"/>
<dbReference type="EMBL" id="BSDO01000009">
    <property type="protein sequence ID" value="GLI24908.1"/>
    <property type="molecule type" value="Genomic_DNA"/>
</dbReference>
<dbReference type="SUPFAM" id="SSF52788">
    <property type="entry name" value="Phosphotyrosine protein phosphatases I"/>
    <property type="match status" value="1"/>
</dbReference>
<name>A0A9W6CW08_XANFL</name>
<gene>
    <name evidence="3" type="ORF">GGQ86_004564</name>
    <name evidence="2" type="ORF">XFLAVUS301_45820</name>
</gene>
<reference evidence="2" key="1">
    <citation type="submission" date="2022-12" db="EMBL/GenBank/DDBJ databases">
        <title>Reference genome sequencing for broad-spectrum identification of bacterial and archaeal isolates by mass spectrometry.</title>
        <authorList>
            <person name="Sekiguchi Y."/>
            <person name="Tourlousse D.M."/>
        </authorList>
    </citation>
    <scope>NUCLEOTIDE SEQUENCE</scope>
    <source>
        <strain evidence="2">301</strain>
    </source>
</reference>
<dbReference type="RefSeq" id="WP_237355378.1">
    <property type="nucleotide sequence ID" value="NZ_BSDO01000009.1"/>
</dbReference>
<dbReference type="Proteomes" id="UP001245370">
    <property type="component" value="Unassembled WGS sequence"/>
</dbReference>
<sequence>MPGRPTVLFLCPDNGALSLMAEAVALHRHPDLRPFSAAATTPGSVDHALVAALEDEDVPADGLSAKPAGVFLLSGAPRLDVVVALGETSRRAIRRQPFLGLLRLETWGLAEVVRSLPAPARRSAYRRLLPEIGAAIARLEERIALRLSGVAA</sequence>
<protein>
    <submittedName>
        <fullName evidence="3">Protein-tyrosine-phosphatase</fullName>
    </submittedName>
</protein>
<keyword evidence="5" id="KW-1185">Reference proteome</keyword>
<evidence type="ECO:0000313" key="5">
    <source>
        <dbReference type="Proteomes" id="UP001245370"/>
    </source>
</evidence>
<dbReference type="InterPro" id="IPR023485">
    <property type="entry name" value="Ptyr_pPase"/>
</dbReference>
<dbReference type="InterPro" id="IPR036196">
    <property type="entry name" value="Ptyr_pPase_sf"/>
</dbReference>
<evidence type="ECO:0000259" key="1">
    <source>
        <dbReference type="SMART" id="SM00226"/>
    </source>
</evidence>
<dbReference type="AlphaFoldDB" id="A0A9W6CW08"/>